<evidence type="ECO:0000313" key="2">
    <source>
        <dbReference type="EMBL" id="MBB5034659.1"/>
    </source>
</evidence>
<reference evidence="2 3" key="1">
    <citation type="submission" date="2020-08" db="EMBL/GenBank/DDBJ databases">
        <title>Genomic Encyclopedia of Type Strains, Phase IV (KMG-IV): sequencing the most valuable type-strain genomes for metagenomic binning, comparative biology and taxonomic classification.</title>
        <authorList>
            <person name="Goeker M."/>
        </authorList>
    </citation>
    <scope>NUCLEOTIDE SEQUENCE [LARGE SCALE GENOMIC DNA]</scope>
    <source>
        <strain evidence="2 3">DSM 12252</strain>
    </source>
</reference>
<name>A0A7W7YEK4_9BACT</name>
<accession>A0A7W7YEK4</accession>
<keyword evidence="1" id="KW-0472">Membrane</keyword>
<keyword evidence="3" id="KW-1185">Reference proteome</keyword>
<dbReference type="EMBL" id="JACHIG010000010">
    <property type="protein sequence ID" value="MBB5034659.1"/>
    <property type="molecule type" value="Genomic_DNA"/>
</dbReference>
<dbReference type="RefSeq" id="WP_184342682.1">
    <property type="nucleotide sequence ID" value="NZ_JACHIG010000010.1"/>
</dbReference>
<evidence type="ECO:0000256" key="1">
    <source>
        <dbReference type="SAM" id="Phobius"/>
    </source>
</evidence>
<feature type="transmembrane region" description="Helical" evidence="1">
    <location>
        <begin position="303"/>
        <end position="330"/>
    </location>
</feature>
<organism evidence="2 3">
    <name type="scientific">Prosthecobacter vanneervenii</name>
    <dbReference type="NCBI Taxonomy" id="48466"/>
    <lineage>
        <taxon>Bacteria</taxon>
        <taxon>Pseudomonadati</taxon>
        <taxon>Verrucomicrobiota</taxon>
        <taxon>Verrucomicrobiia</taxon>
        <taxon>Verrucomicrobiales</taxon>
        <taxon>Verrucomicrobiaceae</taxon>
        <taxon>Prosthecobacter</taxon>
    </lineage>
</organism>
<keyword evidence="1" id="KW-1133">Transmembrane helix</keyword>
<dbReference type="PANTHER" id="PTHR32309">
    <property type="entry name" value="TYROSINE-PROTEIN KINASE"/>
    <property type="match status" value="1"/>
</dbReference>
<dbReference type="InterPro" id="IPR050445">
    <property type="entry name" value="Bact_polysacc_biosynth/exp"/>
</dbReference>
<keyword evidence="1" id="KW-0812">Transmembrane</keyword>
<evidence type="ECO:0000313" key="3">
    <source>
        <dbReference type="Proteomes" id="UP000590740"/>
    </source>
</evidence>
<dbReference type="Proteomes" id="UP000590740">
    <property type="component" value="Unassembled WGS sequence"/>
</dbReference>
<sequence>MSASRILIRVIIVLVCVLVGASIGVSRQALRLTSQPSEFRSLAKLVAGGNLSNGGLNWKEQQQDFYGTILETVESAEMSRRALERVRALNPEYKDKKCDVAIRAVQNKGSGIINILATGDEPKYTRLFLDALLDEYISFRQSIREQAQGKVLQHFLNEVVSKQKAMEDSMEKLKAARAQGVDTLSVRSDLERQVGRLNAQRNQRDDIRFKLRTMKDDDAGRGPMQALLETTESEIRDIERYLDIKDAALSELKAWQEKFAADKLAYEKLFNEVEKLQTIFNTQSDYVAIQERATPASENVENWVMPFVIGAVAGGLPFGIVGLVLSLLLVRAPKPPQVPTPIV</sequence>
<evidence type="ECO:0008006" key="4">
    <source>
        <dbReference type="Google" id="ProtNLM"/>
    </source>
</evidence>
<protein>
    <recommendedName>
        <fullName evidence="4">Lipopolysaccharide biosynthesis protein</fullName>
    </recommendedName>
</protein>
<dbReference type="AlphaFoldDB" id="A0A7W7YEK4"/>
<comment type="caution">
    <text evidence="2">The sequence shown here is derived from an EMBL/GenBank/DDBJ whole genome shotgun (WGS) entry which is preliminary data.</text>
</comment>
<gene>
    <name evidence="2" type="ORF">HNQ65_004264</name>
</gene>
<proteinExistence type="predicted"/>
<dbReference type="PANTHER" id="PTHR32309:SF31">
    <property type="entry name" value="CAPSULAR EXOPOLYSACCHARIDE FAMILY"/>
    <property type="match status" value="1"/>
</dbReference>